<evidence type="ECO:0000259" key="1">
    <source>
        <dbReference type="Pfam" id="PF23894"/>
    </source>
</evidence>
<sequence length="214" mass="24306">MNKGLKISKPKFVDDFKDIEDFYDEIVLSDKIMNKIVDSEIIEGKEEKGMNIDSCIFRNVVFNNCIFKNIDIIDTVFENCDLSNIDFGNGSIERVEFINCKLLGAKFDECMIKDVLFKDCLGKYSNFSFSRLNKVYMNGCNFEEGVFQEVSINKIMFDNTNLLNGVFYNTSLKNVDLTTCEIAGISVGLKDIKGAKVTAIQGLELTRLLEIIIE</sequence>
<dbReference type="Pfam" id="PF23894">
    <property type="entry name" value="LD_SV2"/>
    <property type="match status" value="1"/>
</dbReference>
<dbReference type="SUPFAM" id="SSF141571">
    <property type="entry name" value="Pentapeptide repeat-like"/>
    <property type="match status" value="1"/>
</dbReference>
<dbReference type="Proteomes" id="UP000515243">
    <property type="component" value="Chromosome 1"/>
</dbReference>
<reference evidence="2 3" key="1">
    <citation type="submission" date="2019-05" db="EMBL/GenBank/DDBJ databases">
        <authorList>
            <person name="Schori C."/>
            <person name="Ahrens C."/>
        </authorList>
    </citation>
    <scope>NUCLEOTIDE SEQUENCE [LARGE SCALE GENOMIC DNA]</scope>
    <source>
        <strain evidence="2 3">DSM 10702</strain>
    </source>
</reference>
<organism evidence="2 3">
    <name type="scientific">Clostridium butyricum</name>
    <dbReference type="NCBI Taxonomy" id="1492"/>
    <lineage>
        <taxon>Bacteria</taxon>
        <taxon>Bacillati</taxon>
        <taxon>Bacillota</taxon>
        <taxon>Clostridia</taxon>
        <taxon>Eubacteriales</taxon>
        <taxon>Clostridiaceae</taxon>
        <taxon>Clostridium</taxon>
    </lineage>
</organism>
<accession>A0AAP9REM1</accession>
<dbReference type="PANTHER" id="PTHR42999">
    <property type="entry name" value="ANTIBIOTIC RESISTANCE PROTEIN MCBG"/>
    <property type="match status" value="1"/>
</dbReference>
<feature type="domain" description="SV2A/B/C luminal" evidence="1">
    <location>
        <begin position="45"/>
        <end position="107"/>
    </location>
</feature>
<proteinExistence type="predicted"/>
<dbReference type="GeneID" id="92944264"/>
<dbReference type="InterPro" id="IPR055415">
    <property type="entry name" value="LD_SV2"/>
</dbReference>
<evidence type="ECO:0000313" key="3">
    <source>
        <dbReference type="Proteomes" id="UP000515243"/>
    </source>
</evidence>
<dbReference type="AlphaFoldDB" id="A0AAP9REM1"/>
<protein>
    <submittedName>
        <fullName evidence="2">Pentapeptide repeat-containing protein</fullName>
    </submittedName>
</protein>
<dbReference type="PANTHER" id="PTHR42999:SF1">
    <property type="entry name" value="PENTAPEPTIDE REPEAT-CONTAINING PROTEIN"/>
    <property type="match status" value="1"/>
</dbReference>
<dbReference type="Gene3D" id="2.160.20.80">
    <property type="entry name" value="E3 ubiquitin-protein ligase SopA"/>
    <property type="match status" value="1"/>
</dbReference>
<name>A0AAP9REM1_CLOBU</name>
<evidence type="ECO:0000313" key="2">
    <source>
        <dbReference type="EMBL" id="QMW91058.1"/>
    </source>
</evidence>
<dbReference type="EMBL" id="CP040626">
    <property type="protein sequence ID" value="QMW91058.1"/>
    <property type="molecule type" value="Genomic_DNA"/>
</dbReference>
<gene>
    <name evidence="2" type="ORF">FF104_08785</name>
</gene>
<dbReference type="RefSeq" id="WP_035763127.1">
    <property type="nucleotide sequence ID" value="NZ_AP019716.1"/>
</dbReference>
<dbReference type="InterPro" id="IPR052949">
    <property type="entry name" value="PA_immunity-related"/>
</dbReference>